<feature type="domain" description="Ribosomal protein eL8/eL30/eS12/Gadd45" evidence="2">
    <location>
        <begin position="556"/>
        <end position="645"/>
    </location>
</feature>
<evidence type="ECO:0000259" key="2">
    <source>
        <dbReference type="Pfam" id="PF01248"/>
    </source>
</evidence>
<dbReference type="InterPro" id="IPR040051">
    <property type="entry name" value="SECISBP2"/>
</dbReference>
<dbReference type="GO" id="GO:0035368">
    <property type="term" value="F:selenocysteine insertion sequence binding"/>
    <property type="evidence" value="ECO:0007669"/>
    <property type="project" value="InterPro"/>
</dbReference>
<feature type="region of interest" description="Disordered" evidence="1">
    <location>
        <begin position="1"/>
        <end position="32"/>
    </location>
</feature>
<protein>
    <recommendedName>
        <fullName evidence="2">Ribosomal protein eL8/eL30/eS12/Gadd45 domain-containing protein</fullName>
    </recommendedName>
</protein>
<dbReference type="GO" id="GO:0005739">
    <property type="term" value="C:mitochondrion"/>
    <property type="evidence" value="ECO:0007669"/>
    <property type="project" value="TreeGrafter"/>
</dbReference>
<dbReference type="PANTHER" id="PTHR13284">
    <property type="entry name" value="GH01354P"/>
    <property type="match status" value="1"/>
</dbReference>
<dbReference type="AlphaFoldDB" id="A0A388JVG7"/>
<dbReference type="GO" id="GO:0003730">
    <property type="term" value="F:mRNA 3'-UTR binding"/>
    <property type="evidence" value="ECO:0007669"/>
    <property type="project" value="TreeGrafter"/>
</dbReference>
<gene>
    <name evidence="3" type="ORF">CBR_g23730</name>
</gene>
<dbReference type="Proteomes" id="UP000265515">
    <property type="component" value="Unassembled WGS sequence"/>
</dbReference>
<dbReference type="GO" id="GO:1990904">
    <property type="term" value="C:ribonucleoprotein complex"/>
    <property type="evidence" value="ECO:0007669"/>
    <property type="project" value="TreeGrafter"/>
</dbReference>
<evidence type="ECO:0000313" key="4">
    <source>
        <dbReference type="Proteomes" id="UP000265515"/>
    </source>
</evidence>
<dbReference type="Pfam" id="PF01248">
    <property type="entry name" value="Ribosomal_L7Ae"/>
    <property type="match status" value="1"/>
</dbReference>
<proteinExistence type="predicted"/>
<keyword evidence="4" id="KW-1185">Reference proteome</keyword>
<sequence>MTWDQMSESAKAGESAEGFVHEGQSKQSVKPAMHKARRSAPLSVSDVMFGTLKTDPTPGQATDLLTGATQASLGLLAFYRGKKTRTSSRAGGNLVKAFREKSREVRKGILTVNPNPAESTEMVRRRGKERLAPRKKCMTSLKKVIMRERMQKLKNVRIERQQDRAGGEAGRQVCGDLEGKEVDEKFNGSREGEGGVVGRGGGRGETGGGNDEGTVRATETANGPDAHAVDHQGRGRTEMMVGTINVVHCRSHHGSKGTVRWMEDSSELATAQASSAQTCLSENAQGKEDTVEWGLSSSGATLIASYDVDCCKGVHSRQSTDSHERAAVTACGQWDGKPGAPAGDAHEEVDETDSRLLNSAGICMKIGSRGAIRTQMVRKINGPCTSPGGLDCLVSSCTRTGGESHGEGEGVGAIHGRRCRAQRTVQDREEVTEEAGEGGGCTWKESQITDTSSQNFAVKSGSRALGTGCADGLLVGVGDHVVGSVASDEDKNCELEEVDKCMPKAVKKTPPTFIGPDVTIRYCKQIISKELNDVCIAVLKELQRLQERMQLRDPVKARSKRRYVIGFREAAIAVKLKRAKAVIVSPNIEEITSEGGLDCKLASILEQAASHEIPVVFALTRGKIGKVFGKRVRMSIVAICDYDGVNEAFKRMVSIAKQGQEEWKAVHEEQQDRDLTE</sequence>
<dbReference type="PANTHER" id="PTHR13284:SF4">
    <property type="entry name" value="C2H2-TYPE DOMAIN-CONTAINING PROTEIN"/>
    <property type="match status" value="1"/>
</dbReference>
<dbReference type="STRING" id="69332.A0A388JVG7"/>
<evidence type="ECO:0000313" key="3">
    <source>
        <dbReference type="EMBL" id="GBG61770.1"/>
    </source>
</evidence>
<dbReference type="GO" id="GO:0043021">
    <property type="term" value="F:ribonucleoprotein complex binding"/>
    <property type="evidence" value="ECO:0007669"/>
    <property type="project" value="TreeGrafter"/>
</dbReference>
<dbReference type="InterPro" id="IPR029064">
    <property type="entry name" value="Ribosomal_eL30-like_sf"/>
</dbReference>
<feature type="region of interest" description="Disordered" evidence="1">
    <location>
        <begin position="425"/>
        <end position="445"/>
    </location>
</feature>
<dbReference type="Gene3D" id="3.30.1330.30">
    <property type="match status" value="1"/>
</dbReference>
<name>A0A388JVG7_CHABU</name>
<reference evidence="3 4" key="1">
    <citation type="journal article" date="2018" name="Cell">
        <title>The Chara Genome: Secondary Complexity and Implications for Plant Terrestrialization.</title>
        <authorList>
            <person name="Nishiyama T."/>
            <person name="Sakayama H."/>
            <person name="Vries J.D."/>
            <person name="Buschmann H."/>
            <person name="Saint-Marcoux D."/>
            <person name="Ullrich K.K."/>
            <person name="Haas F.B."/>
            <person name="Vanderstraeten L."/>
            <person name="Becker D."/>
            <person name="Lang D."/>
            <person name="Vosolsobe S."/>
            <person name="Rombauts S."/>
            <person name="Wilhelmsson P.K.I."/>
            <person name="Janitza P."/>
            <person name="Kern R."/>
            <person name="Heyl A."/>
            <person name="Rumpler F."/>
            <person name="Villalobos L.I.A.C."/>
            <person name="Clay J.M."/>
            <person name="Skokan R."/>
            <person name="Toyoda A."/>
            <person name="Suzuki Y."/>
            <person name="Kagoshima H."/>
            <person name="Schijlen E."/>
            <person name="Tajeshwar N."/>
            <person name="Catarino B."/>
            <person name="Hetherington A.J."/>
            <person name="Saltykova A."/>
            <person name="Bonnot C."/>
            <person name="Breuninger H."/>
            <person name="Symeonidi A."/>
            <person name="Radhakrishnan G.V."/>
            <person name="Van Nieuwerburgh F."/>
            <person name="Deforce D."/>
            <person name="Chang C."/>
            <person name="Karol K.G."/>
            <person name="Hedrich R."/>
            <person name="Ulvskov P."/>
            <person name="Glockner G."/>
            <person name="Delwiche C.F."/>
            <person name="Petrasek J."/>
            <person name="Van de Peer Y."/>
            <person name="Friml J."/>
            <person name="Beilby M."/>
            <person name="Dolan L."/>
            <person name="Kohara Y."/>
            <person name="Sugano S."/>
            <person name="Fujiyama A."/>
            <person name="Delaux P.-M."/>
            <person name="Quint M."/>
            <person name="TheiBen G."/>
            <person name="Hagemann M."/>
            <person name="Harholt J."/>
            <person name="Dunand C."/>
            <person name="Zachgo S."/>
            <person name="Langdale J."/>
            <person name="Maumus F."/>
            <person name="Straeten D.V.D."/>
            <person name="Gould S.B."/>
            <person name="Rensing S.A."/>
        </authorList>
    </citation>
    <scope>NUCLEOTIDE SEQUENCE [LARGE SCALE GENOMIC DNA]</scope>
    <source>
        <strain evidence="3 4">S276</strain>
    </source>
</reference>
<feature type="compositionally biased region" description="Gly residues" evidence="1">
    <location>
        <begin position="194"/>
        <end position="211"/>
    </location>
</feature>
<accession>A0A388JVG7</accession>
<dbReference type="SUPFAM" id="SSF55315">
    <property type="entry name" value="L30e-like"/>
    <property type="match status" value="1"/>
</dbReference>
<dbReference type="InterPro" id="IPR004038">
    <property type="entry name" value="Ribosomal_eL8/eL30/eS12/Gad45"/>
</dbReference>
<comment type="caution">
    <text evidence="3">The sequence shown here is derived from an EMBL/GenBank/DDBJ whole genome shotgun (WGS) entry which is preliminary data.</text>
</comment>
<organism evidence="3 4">
    <name type="scientific">Chara braunii</name>
    <name type="common">Braun's stonewort</name>
    <dbReference type="NCBI Taxonomy" id="69332"/>
    <lineage>
        <taxon>Eukaryota</taxon>
        <taxon>Viridiplantae</taxon>
        <taxon>Streptophyta</taxon>
        <taxon>Charophyceae</taxon>
        <taxon>Charales</taxon>
        <taxon>Characeae</taxon>
        <taxon>Chara</taxon>
    </lineage>
</organism>
<dbReference type="OrthoDB" id="2020517at2759"/>
<dbReference type="EMBL" id="BFEA01000023">
    <property type="protein sequence ID" value="GBG61770.1"/>
    <property type="molecule type" value="Genomic_DNA"/>
</dbReference>
<dbReference type="Gramene" id="GBG61770">
    <property type="protein sequence ID" value="GBG61770"/>
    <property type="gene ID" value="CBR_g23730"/>
</dbReference>
<feature type="region of interest" description="Disordered" evidence="1">
    <location>
        <begin position="185"/>
        <end position="231"/>
    </location>
</feature>
<evidence type="ECO:0000256" key="1">
    <source>
        <dbReference type="SAM" id="MobiDB-lite"/>
    </source>
</evidence>